<accession>A0ABW2GXI6</accession>
<protein>
    <submittedName>
        <fullName evidence="3">Uncharacterized protein</fullName>
    </submittedName>
</protein>
<name>A0ABW2GXI6_9ACTN</name>
<reference evidence="4" key="1">
    <citation type="journal article" date="2019" name="Int. J. Syst. Evol. Microbiol.">
        <title>The Global Catalogue of Microorganisms (GCM) 10K type strain sequencing project: providing services to taxonomists for standard genome sequencing and annotation.</title>
        <authorList>
            <consortium name="The Broad Institute Genomics Platform"/>
            <consortium name="The Broad Institute Genome Sequencing Center for Infectious Disease"/>
            <person name="Wu L."/>
            <person name="Ma J."/>
        </authorList>
    </citation>
    <scope>NUCLEOTIDE SEQUENCE [LARGE SCALE GENOMIC DNA]</scope>
    <source>
        <strain evidence="4">CGMCC 1.9106</strain>
    </source>
</reference>
<sequence length="92" mass="9915">MSDTGILLFAPCVAVVALTVYALFHTAARRRTDPRDPAVDQAIMEAALRRDAEQREAARTARSRRAGRRIAERGTPRQAGGSAHDATFGGPL</sequence>
<dbReference type="RefSeq" id="WP_376807688.1">
    <property type="nucleotide sequence ID" value="NZ_JBHTAC010000018.1"/>
</dbReference>
<evidence type="ECO:0000256" key="2">
    <source>
        <dbReference type="SAM" id="Phobius"/>
    </source>
</evidence>
<evidence type="ECO:0000256" key="1">
    <source>
        <dbReference type="SAM" id="MobiDB-lite"/>
    </source>
</evidence>
<evidence type="ECO:0000313" key="3">
    <source>
        <dbReference type="EMBL" id="MFC7244679.1"/>
    </source>
</evidence>
<keyword evidence="2" id="KW-0472">Membrane</keyword>
<keyword evidence="2" id="KW-1133">Transmembrane helix</keyword>
<evidence type="ECO:0000313" key="4">
    <source>
        <dbReference type="Proteomes" id="UP001596392"/>
    </source>
</evidence>
<organism evidence="3 4">
    <name type="scientific">Catellatospora aurea</name>
    <dbReference type="NCBI Taxonomy" id="1337874"/>
    <lineage>
        <taxon>Bacteria</taxon>
        <taxon>Bacillati</taxon>
        <taxon>Actinomycetota</taxon>
        <taxon>Actinomycetes</taxon>
        <taxon>Micromonosporales</taxon>
        <taxon>Micromonosporaceae</taxon>
        <taxon>Catellatospora</taxon>
    </lineage>
</organism>
<dbReference type="EMBL" id="JBHTAC010000018">
    <property type="protein sequence ID" value="MFC7244679.1"/>
    <property type="molecule type" value="Genomic_DNA"/>
</dbReference>
<proteinExistence type="predicted"/>
<keyword evidence="4" id="KW-1185">Reference proteome</keyword>
<keyword evidence="2" id="KW-0812">Transmembrane</keyword>
<feature type="region of interest" description="Disordered" evidence="1">
    <location>
        <begin position="50"/>
        <end position="92"/>
    </location>
</feature>
<comment type="caution">
    <text evidence="3">The sequence shown here is derived from an EMBL/GenBank/DDBJ whole genome shotgun (WGS) entry which is preliminary data.</text>
</comment>
<feature type="compositionally biased region" description="Basic and acidic residues" evidence="1">
    <location>
        <begin position="50"/>
        <end position="59"/>
    </location>
</feature>
<dbReference type="Proteomes" id="UP001596392">
    <property type="component" value="Unassembled WGS sequence"/>
</dbReference>
<feature type="transmembrane region" description="Helical" evidence="2">
    <location>
        <begin position="6"/>
        <end position="24"/>
    </location>
</feature>
<gene>
    <name evidence="3" type="ORF">ACFQO7_19555</name>
</gene>